<evidence type="ECO:0000313" key="2">
    <source>
        <dbReference type="Proteomes" id="UP001172680"/>
    </source>
</evidence>
<evidence type="ECO:0000313" key="1">
    <source>
        <dbReference type="EMBL" id="KAJ9634516.1"/>
    </source>
</evidence>
<proteinExistence type="predicted"/>
<reference evidence="1" key="1">
    <citation type="submission" date="2022-10" db="EMBL/GenBank/DDBJ databases">
        <title>Culturing micro-colonial fungi from biological soil crusts in the Mojave desert and describing Neophaeococcomyces mojavensis, and introducing the new genera and species Taxawa tesnikishii.</title>
        <authorList>
            <person name="Kurbessoian T."/>
            <person name="Stajich J.E."/>
        </authorList>
    </citation>
    <scope>NUCLEOTIDE SEQUENCE</scope>
    <source>
        <strain evidence="1">JES_115</strain>
    </source>
</reference>
<dbReference type="EMBL" id="JAPDRP010000032">
    <property type="protein sequence ID" value="KAJ9634516.1"/>
    <property type="molecule type" value="Genomic_DNA"/>
</dbReference>
<gene>
    <name evidence="1" type="ORF">H2199_008973</name>
</gene>
<name>A0ACC2YHA5_9PEZI</name>
<accession>A0ACC2YHA5</accession>
<keyword evidence="2" id="KW-1185">Reference proteome</keyword>
<dbReference type="Proteomes" id="UP001172680">
    <property type="component" value="Unassembled WGS sequence"/>
</dbReference>
<protein>
    <submittedName>
        <fullName evidence="1">Uncharacterized protein</fullName>
    </submittedName>
</protein>
<organism evidence="1 2">
    <name type="scientific">Coniosporium tulheliwenetii</name>
    <dbReference type="NCBI Taxonomy" id="3383036"/>
    <lineage>
        <taxon>Eukaryota</taxon>
        <taxon>Fungi</taxon>
        <taxon>Dikarya</taxon>
        <taxon>Ascomycota</taxon>
        <taxon>Pezizomycotina</taxon>
        <taxon>Dothideomycetes</taxon>
        <taxon>Dothideomycetes incertae sedis</taxon>
        <taxon>Coniosporium</taxon>
    </lineage>
</organism>
<sequence>MGPPPAPLRTPGSSGTASVFSPAALVAASEVAQSEELQVALRTADIEISEDTNYDHIDVDEVVNTGGTLLNLVPGDNFASFIGINPATPAYREMLQEDGGDLAFQRAWDYCREYVDRINGRKERYLKVINAVPPIKELWASSADDEVIRALNHRTYKRSLKTNSREATSKNFTVTELRTVRATLKNDDEPLRHSSTRNGPPERLLNTTREASSHPRATSSSKRGVSPSAEDSPKKRLLRSVTGKLPPKKQEPPPKFRFTEGTTRRKKGAKESPKTKQKGAAGNQRGDNAEENEILALGADPKDTAAAQLIQLAANRCPALLPSLVSNEGDEAISGINTEEEMEVDREPVMPIKREP</sequence>
<comment type="caution">
    <text evidence="1">The sequence shown here is derived from an EMBL/GenBank/DDBJ whole genome shotgun (WGS) entry which is preliminary data.</text>
</comment>